<evidence type="ECO:0000256" key="6">
    <source>
        <dbReference type="SAM" id="MobiDB-lite"/>
    </source>
</evidence>
<comment type="similarity">
    <text evidence="2">Belongs to the CKAP2 family.</text>
</comment>
<sequence length="693" mass="76689">MAVRAAPQLPVSRRSEPAFREQRRQKVEEYLSRKKTFSAVPIQKDQTSISSRTRRATTSKLQDKLQLPTSPKPEMENKENADEASWDQSIVNSETNVTLNSSTIPLTSSISGTNSNLENQAPNNKVIDTKSQQVSLSKAILELKRIKERHLTAENQNASIIVPKKPALGRYRGKVIPSKINSFWKAVKTEGEKSSLPDKKTLPSATKQAANSSSMKSCNAVLNTIKVANNPKSVKSNGVLPFHSKPSDKAATNSQSGLKKQLTFAVAPKKVIVPKVVGGRGPQPQKAASSNPDRKVWSVKKRADFCEDAGPEAPAKSTSVGPGTKSGLNSKMDGSRKSILPKESAEERRTRLDEWRASRGKVMRRPPIHALLGPQSKHEEQEFSAADTEKVNKTLSECLQLTEQGHQGDEVRAMLEDLIMSLPGVKKLAKYWICCMRLEPMGHLGKLIAVYEEAILAGAMPREELRHTLIDTIKNTEGLFNSDNGGTVVEAHLSEVMEVSKEPNSSVEPVQETFNDLCPDDDQKEESDNKNAETSSEVIKKEEIDLDLKPGGEILPKKNKKHKAKERAKKKGKCEKEQNEDGIKNTAQAINSPEKENDTSYSMKYNPPTTPYLESVKMHPDANDCSAKDLKLVTPLRYSQRIREKMCKMCDAVKDQDPCVSSLEQLGDLESKATVLIHKQSNTLQETSAEIEE</sequence>
<gene>
    <name evidence="8" type="primary">Ckap2</name>
    <name evidence="8" type="ORF">PYCJOC_R04764</name>
</gene>
<evidence type="ECO:0000256" key="1">
    <source>
        <dbReference type="ARBA" id="ARBA00004245"/>
    </source>
</evidence>
<evidence type="ECO:0000313" key="9">
    <source>
        <dbReference type="Proteomes" id="UP000535705"/>
    </source>
</evidence>
<feature type="region of interest" description="Disordered" evidence="6">
    <location>
        <begin position="232"/>
        <end position="256"/>
    </location>
</feature>
<proteinExistence type="inferred from homology"/>
<evidence type="ECO:0000259" key="7">
    <source>
        <dbReference type="Pfam" id="PF15297"/>
    </source>
</evidence>
<evidence type="ECO:0000256" key="2">
    <source>
        <dbReference type="ARBA" id="ARBA00009468"/>
    </source>
</evidence>
<dbReference type="GO" id="GO:0007026">
    <property type="term" value="P:negative regulation of microtubule depolymerization"/>
    <property type="evidence" value="ECO:0007669"/>
    <property type="project" value="TreeGrafter"/>
</dbReference>
<feature type="region of interest" description="Disordered" evidence="6">
    <location>
        <begin position="500"/>
        <end position="538"/>
    </location>
</feature>
<accession>A0A7L2PEB7</accession>
<keyword evidence="3" id="KW-0963">Cytoplasm</keyword>
<feature type="compositionally biased region" description="Basic residues" evidence="6">
    <location>
        <begin position="557"/>
        <end position="573"/>
    </location>
</feature>
<feature type="domain" description="Cytoskeleton-associated protein 2 C-terminal" evidence="7">
    <location>
        <begin position="337"/>
        <end position="541"/>
    </location>
</feature>
<feature type="non-terminal residue" evidence="8">
    <location>
        <position position="693"/>
    </location>
</feature>
<dbReference type="GO" id="GO:0015630">
    <property type="term" value="C:microtubule cytoskeleton"/>
    <property type="evidence" value="ECO:0007669"/>
    <property type="project" value="TreeGrafter"/>
</dbReference>
<evidence type="ECO:0000256" key="4">
    <source>
        <dbReference type="ARBA" id="ARBA00022553"/>
    </source>
</evidence>
<evidence type="ECO:0000256" key="5">
    <source>
        <dbReference type="ARBA" id="ARBA00023212"/>
    </source>
</evidence>
<evidence type="ECO:0000256" key="3">
    <source>
        <dbReference type="ARBA" id="ARBA00022490"/>
    </source>
</evidence>
<feature type="compositionally biased region" description="Polar residues" evidence="6">
    <location>
        <begin position="316"/>
        <end position="329"/>
    </location>
</feature>
<feature type="region of interest" description="Disordered" evidence="6">
    <location>
        <begin position="275"/>
        <end position="296"/>
    </location>
</feature>
<dbReference type="OrthoDB" id="9945093at2759"/>
<protein>
    <submittedName>
        <fullName evidence="8">CKAP2 protein</fullName>
    </submittedName>
</protein>
<dbReference type="EMBL" id="VWYP01031363">
    <property type="protein sequence ID" value="NXR83091.1"/>
    <property type="molecule type" value="Genomic_DNA"/>
</dbReference>
<organism evidence="8 9">
    <name type="scientific">Pycnonotus jocosus</name>
    <name type="common">Red-whiskered bulbul</name>
    <name type="synonym">Lanius jocosus</name>
    <dbReference type="NCBI Taxonomy" id="182897"/>
    <lineage>
        <taxon>Eukaryota</taxon>
        <taxon>Metazoa</taxon>
        <taxon>Chordata</taxon>
        <taxon>Craniata</taxon>
        <taxon>Vertebrata</taxon>
        <taxon>Euteleostomi</taxon>
        <taxon>Archelosauria</taxon>
        <taxon>Archosauria</taxon>
        <taxon>Dinosauria</taxon>
        <taxon>Saurischia</taxon>
        <taxon>Theropoda</taxon>
        <taxon>Coelurosauria</taxon>
        <taxon>Aves</taxon>
        <taxon>Neognathae</taxon>
        <taxon>Neoaves</taxon>
        <taxon>Telluraves</taxon>
        <taxon>Australaves</taxon>
        <taxon>Passeriformes</taxon>
        <taxon>Sylvioidea</taxon>
        <taxon>Pycnonotidae</taxon>
        <taxon>Pycnonotus</taxon>
    </lineage>
</organism>
<evidence type="ECO:0000313" key="8">
    <source>
        <dbReference type="EMBL" id="NXR83091.1"/>
    </source>
</evidence>
<dbReference type="PANTHER" id="PTHR16076:SF8">
    <property type="entry name" value="CYTOSKELETON-ASSOCIATED PROTEIN 2"/>
    <property type="match status" value="1"/>
</dbReference>
<feature type="compositionally biased region" description="Basic and acidic residues" evidence="6">
    <location>
        <begin position="190"/>
        <end position="201"/>
    </location>
</feature>
<keyword evidence="5" id="KW-0206">Cytoskeleton</keyword>
<feature type="region of interest" description="Disordered" evidence="6">
    <location>
        <begin position="550"/>
        <end position="608"/>
    </location>
</feature>
<feature type="compositionally biased region" description="Basic and acidic residues" evidence="6">
    <location>
        <begin position="13"/>
        <end position="32"/>
    </location>
</feature>
<keyword evidence="9" id="KW-1185">Reference proteome</keyword>
<feature type="non-terminal residue" evidence="8">
    <location>
        <position position="1"/>
    </location>
</feature>
<comment type="caution">
    <text evidence="8">The sequence shown here is derived from an EMBL/GenBank/DDBJ whole genome shotgun (WGS) entry which is preliminary data.</text>
</comment>
<dbReference type="AlphaFoldDB" id="A0A7L2PEB7"/>
<feature type="region of interest" description="Disordered" evidence="6">
    <location>
        <begin position="190"/>
        <end position="212"/>
    </location>
</feature>
<feature type="compositionally biased region" description="Polar residues" evidence="6">
    <location>
        <begin position="502"/>
        <end position="514"/>
    </location>
</feature>
<keyword evidence="4" id="KW-0597">Phosphoprotein</keyword>
<feature type="region of interest" description="Disordered" evidence="6">
    <location>
        <begin position="1"/>
        <end position="86"/>
    </location>
</feature>
<feature type="region of interest" description="Disordered" evidence="6">
    <location>
        <begin position="308"/>
        <end position="351"/>
    </location>
</feature>
<feature type="compositionally biased region" description="Polar residues" evidence="6">
    <location>
        <begin position="203"/>
        <end position="212"/>
    </location>
</feature>
<name>A0A7L2PEB7_PYCJO</name>
<feature type="compositionally biased region" description="Basic and acidic residues" evidence="6">
    <location>
        <begin position="574"/>
        <end position="583"/>
    </location>
</feature>
<reference evidence="8 9" key="1">
    <citation type="submission" date="2019-09" db="EMBL/GenBank/DDBJ databases">
        <title>Bird 10,000 Genomes (B10K) Project - Family phase.</title>
        <authorList>
            <person name="Zhang G."/>
        </authorList>
    </citation>
    <scope>NUCLEOTIDE SEQUENCE [LARGE SCALE GENOMIC DNA]</scope>
    <source>
        <strain evidence="8">B10K-DU-002-42</strain>
        <tissue evidence="8">Muscle</tissue>
    </source>
</reference>
<dbReference type="InterPro" id="IPR026165">
    <property type="entry name" value="CKAP2_fam"/>
</dbReference>
<dbReference type="Pfam" id="PF15297">
    <property type="entry name" value="CKAP2_C"/>
    <property type="match status" value="1"/>
</dbReference>
<dbReference type="Proteomes" id="UP000535705">
    <property type="component" value="Unassembled WGS sequence"/>
</dbReference>
<dbReference type="PANTHER" id="PTHR16076">
    <property type="entry name" value="CYTOSKELETON ASSOCIATED PROTEIN 2-RELATED"/>
    <property type="match status" value="1"/>
</dbReference>
<dbReference type="InterPro" id="IPR029197">
    <property type="entry name" value="CKAP2_C"/>
</dbReference>
<comment type="subcellular location">
    <subcellularLocation>
        <location evidence="1">Cytoplasm</location>
        <location evidence="1">Cytoskeleton</location>
    </subcellularLocation>
</comment>